<accession>A0A1B7XBS5</accession>
<comment type="caution">
    <text evidence="9">The sequence shown here is derived from an EMBL/GenBank/DDBJ whole genome shotgun (WGS) entry which is preliminary data.</text>
</comment>
<evidence type="ECO:0000259" key="8">
    <source>
        <dbReference type="PROSITE" id="PS51096"/>
    </source>
</evidence>
<evidence type="ECO:0000256" key="1">
    <source>
        <dbReference type="ARBA" id="ARBA00004496"/>
    </source>
</evidence>
<evidence type="ECO:0000256" key="2">
    <source>
        <dbReference type="ARBA" id="ARBA00022448"/>
    </source>
</evidence>
<feature type="domain" description="PTS EIIA type-4" evidence="8">
    <location>
        <begin position="10"/>
        <end position="131"/>
    </location>
</feature>
<evidence type="ECO:0000256" key="7">
    <source>
        <dbReference type="ARBA" id="ARBA00022777"/>
    </source>
</evidence>
<dbReference type="PANTHER" id="PTHR33799:SF1">
    <property type="entry name" value="PTS SYSTEM MANNOSE-SPECIFIC EIIAB COMPONENT-RELATED"/>
    <property type="match status" value="1"/>
</dbReference>
<dbReference type="PANTHER" id="PTHR33799">
    <property type="entry name" value="PTS PERMEASE-RELATED-RELATED"/>
    <property type="match status" value="1"/>
</dbReference>
<keyword evidence="2" id="KW-0813">Transport</keyword>
<keyword evidence="7" id="KW-0418">Kinase</keyword>
<keyword evidence="4 9" id="KW-0762">Sugar transport</keyword>
<dbReference type="RefSeq" id="WP_066855815.1">
    <property type="nucleotide sequence ID" value="NZ_JXMS01000018.1"/>
</dbReference>
<evidence type="ECO:0000313" key="9">
    <source>
        <dbReference type="EMBL" id="OBQ50136.1"/>
    </source>
</evidence>
<dbReference type="Pfam" id="PF03610">
    <property type="entry name" value="EIIA-man"/>
    <property type="match status" value="1"/>
</dbReference>
<dbReference type="GO" id="GO:0005737">
    <property type="term" value="C:cytoplasm"/>
    <property type="evidence" value="ECO:0007669"/>
    <property type="project" value="UniProtKB-SubCell"/>
</dbReference>
<dbReference type="InterPro" id="IPR036662">
    <property type="entry name" value="PTS_EIIA_man-typ_sf"/>
</dbReference>
<evidence type="ECO:0000256" key="5">
    <source>
        <dbReference type="ARBA" id="ARBA00022679"/>
    </source>
</evidence>
<keyword evidence="6" id="KW-0598">Phosphotransferase system</keyword>
<keyword evidence="5" id="KW-0808">Transferase</keyword>
<comment type="subcellular location">
    <subcellularLocation>
        <location evidence="1">Cytoplasm</location>
    </subcellularLocation>
</comment>
<protein>
    <submittedName>
        <fullName evidence="9">PTS sugar transporter subunit IIA</fullName>
    </submittedName>
</protein>
<evidence type="ECO:0000256" key="6">
    <source>
        <dbReference type="ARBA" id="ARBA00022683"/>
    </source>
</evidence>
<keyword evidence="10" id="KW-1185">Reference proteome</keyword>
<sequence length="144" mass="15300">MSTTFPEEKNIGVVIVTHTNYGAALLSAAEVIMGKQTSCETVSVDSEKDVSETVTTIKEMVEKVDEGRGVLVLTDMFGGTPTNLSLSLLGTRHLEVLTGVNLPMLLKVFGCRTMTLDRLAIEAKDAGGKGIVMAGEILRSKVNG</sequence>
<dbReference type="Gene3D" id="3.40.50.510">
    <property type="entry name" value="Phosphotransferase system, mannose-type IIA component"/>
    <property type="match status" value="1"/>
</dbReference>
<dbReference type="AlphaFoldDB" id="A0A1B7XBS5"/>
<organism evidence="9 10">
    <name type="scientific">Halodesulfovibrio spirochaetisodalis</name>
    <dbReference type="NCBI Taxonomy" id="1560234"/>
    <lineage>
        <taxon>Bacteria</taxon>
        <taxon>Pseudomonadati</taxon>
        <taxon>Thermodesulfobacteriota</taxon>
        <taxon>Desulfovibrionia</taxon>
        <taxon>Desulfovibrionales</taxon>
        <taxon>Desulfovibrionaceae</taxon>
        <taxon>Halodesulfovibrio</taxon>
    </lineage>
</organism>
<dbReference type="STRING" id="1560234.SP90_10900"/>
<proteinExistence type="predicted"/>
<evidence type="ECO:0000313" key="10">
    <source>
        <dbReference type="Proteomes" id="UP000091979"/>
    </source>
</evidence>
<dbReference type="PATRIC" id="fig|1560234.3.peg.1035"/>
<dbReference type="SUPFAM" id="SSF53062">
    <property type="entry name" value="PTS system fructose IIA component-like"/>
    <property type="match status" value="1"/>
</dbReference>
<dbReference type="InterPro" id="IPR004701">
    <property type="entry name" value="PTS_EIIA_man-typ"/>
</dbReference>
<dbReference type="OrthoDB" id="9794368at2"/>
<reference evidence="9 10" key="1">
    <citation type="submission" date="2015-01" db="EMBL/GenBank/DDBJ databases">
        <title>Desulfovibrio sp. JC271 draft genome sequence.</title>
        <authorList>
            <person name="Shivani Y."/>
            <person name="Subhash Y."/>
            <person name="Sasikala C."/>
            <person name="Ramana C.V."/>
        </authorList>
    </citation>
    <scope>NUCLEOTIDE SEQUENCE [LARGE SCALE GENOMIC DNA]</scope>
    <source>
        <strain evidence="9 10">JC271</strain>
    </source>
</reference>
<name>A0A1B7XBS5_9BACT</name>
<dbReference type="Proteomes" id="UP000091979">
    <property type="component" value="Unassembled WGS sequence"/>
</dbReference>
<evidence type="ECO:0000256" key="3">
    <source>
        <dbReference type="ARBA" id="ARBA00022490"/>
    </source>
</evidence>
<dbReference type="InterPro" id="IPR033887">
    <property type="entry name" value="PTS_IIA_man"/>
</dbReference>
<evidence type="ECO:0000256" key="4">
    <source>
        <dbReference type="ARBA" id="ARBA00022597"/>
    </source>
</evidence>
<dbReference type="InterPro" id="IPR051471">
    <property type="entry name" value="Bacterial_PTS_sugar_comp"/>
</dbReference>
<gene>
    <name evidence="9" type="ORF">SP90_10900</name>
</gene>
<dbReference type="GO" id="GO:0009401">
    <property type="term" value="P:phosphoenolpyruvate-dependent sugar phosphotransferase system"/>
    <property type="evidence" value="ECO:0007669"/>
    <property type="project" value="UniProtKB-KW"/>
</dbReference>
<dbReference type="PROSITE" id="PS51096">
    <property type="entry name" value="PTS_EIIA_TYPE_4"/>
    <property type="match status" value="1"/>
</dbReference>
<dbReference type="EMBL" id="JXMS01000018">
    <property type="protein sequence ID" value="OBQ50136.1"/>
    <property type="molecule type" value="Genomic_DNA"/>
</dbReference>
<dbReference type="CDD" id="cd00006">
    <property type="entry name" value="PTS_IIA_man"/>
    <property type="match status" value="1"/>
</dbReference>
<dbReference type="GO" id="GO:0016020">
    <property type="term" value="C:membrane"/>
    <property type="evidence" value="ECO:0007669"/>
    <property type="project" value="InterPro"/>
</dbReference>
<keyword evidence="3" id="KW-0963">Cytoplasm</keyword>
<dbReference type="GO" id="GO:0016301">
    <property type="term" value="F:kinase activity"/>
    <property type="evidence" value="ECO:0007669"/>
    <property type="project" value="UniProtKB-KW"/>
</dbReference>